<evidence type="ECO:0000313" key="4">
    <source>
        <dbReference type="EMBL" id="CAG9760097.1"/>
    </source>
</evidence>
<dbReference type="InterPro" id="IPR009072">
    <property type="entry name" value="Histone-fold"/>
</dbReference>
<dbReference type="Gene3D" id="1.10.20.10">
    <property type="entry name" value="Histone, subunit A"/>
    <property type="match status" value="1"/>
</dbReference>
<dbReference type="CDD" id="cd00074">
    <property type="entry name" value="HFD_H2A"/>
    <property type="match status" value="1"/>
</dbReference>
<comment type="similarity">
    <text evidence="2">Belongs to the histone H2A family.</text>
</comment>
<dbReference type="EMBL" id="OU892277">
    <property type="protein sequence ID" value="CAG9760097.1"/>
    <property type="molecule type" value="Genomic_DNA"/>
</dbReference>
<keyword evidence="5" id="KW-1185">Reference proteome</keyword>
<dbReference type="GO" id="GO:0000786">
    <property type="term" value="C:nucleosome"/>
    <property type="evidence" value="ECO:0007669"/>
    <property type="project" value="UniProtKB-KW"/>
</dbReference>
<sequence>MAGDKAGKHGGKFKGKRSARAGLLFSVSKALRDLKKLNTSHVRVETEAAVCTAAVLEFLAAELLELAGNASLDLEVKRITRHNLKCAMKEDKEIDCLINFTPWLR</sequence>
<evidence type="ECO:0000313" key="5">
    <source>
        <dbReference type="Proteomes" id="UP001152799"/>
    </source>
</evidence>
<dbReference type="Proteomes" id="UP001152799">
    <property type="component" value="Chromosome 1"/>
</dbReference>
<keyword evidence="2" id="KW-0544">Nucleosome core</keyword>
<comment type="subcellular location">
    <subcellularLocation>
        <location evidence="2">Nucleus</location>
    </subcellularLocation>
</comment>
<dbReference type="InterPro" id="IPR007125">
    <property type="entry name" value="H2A/H2B/H3"/>
</dbReference>
<gene>
    <name evidence="4" type="ORF">CEUTPL_LOCUS833</name>
</gene>
<reference evidence="4" key="1">
    <citation type="submission" date="2022-01" db="EMBL/GenBank/DDBJ databases">
        <authorList>
            <person name="King R."/>
        </authorList>
    </citation>
    <scope>NUCLEOTIDE SEQUENCE</scope>
</reference>
<protein>
    <recommendedName>
        <fullName evidence="2">Histone H2A</fullName>
    </recommendedName>
</protein>
<dbReference type="SUPFAM" id="SSF47113">
    <property type="entry name" value="Histone-fold"/>
    <property type="match status" value="1"/>
</dbReference>
<dbReference type="PRINTS" id="PR00620">
    <property type="entry name" value="HISTONEH2A"/>
</dbReference>
<evidence type="ECO:0000256" key="2">
    <source>
        <dbReference type="RuleBase" id="RU003767"/>
    </source>
</evidence>
<accession>A0A9N9QIL1</accession>
<dbReference type="GO" id="GO:0003677">
    <property type="term" value="F:DNA binding"/>
    <property type="evidence" value="ECO:0007669"/>
    <property type="project" value="UniProtKB-KW"/>
</dbReference>
<dbReference type="GO" id="GO:0046982">
    <property type="term" value="F:protein heterodimerization activity"/>
    <property type="evidence" value="ECO:0007669"/>
    <property type="project" value="InterPro"/>
</dbReference>
<dbReference type="GO" id="GO:0030527">
    <property type="term" value="F:structural constituent of chromatin"/>
    <property type="evidence" value="ECO:0007669"/>
    <property type="project" value="InterPro"/>
</dbReference>
<name>A0A9N9QIL1_9CUCU</name>
<feature type="domain" description="Core Histone H2A/H2B/H3" evidence="3">
    <location>
        <begin position="15"/>
        <end position="89"/>
    </location>
</feature>
<dbReference type="GO" id="GO:0005634">
    <property type="term" value="C:nucleus"/>
    <property type="evidence" value="ECO:0007669"/>
    <property type="project" value="UniProtKB-SubCell"/>
</dbReference>
<dbReference type="InterPro" id="IPR002119">
    <property type="entry name" value="Histone_H2A"/>
</dbReference>
<comment type="subunit">
    <text evidence="2">The nucleosome is a histone octamer containing two molecules each of H2A, H2B, H3 and H4 assembled in one H3-H4 heterotetramer and two H2A-H2B heterodimers. The octamer wraps approximately 147 bp of DNA.</text>
</comment>
<dbReference type="AlphaFoldDB" id="A0A9N9QIL1"/>
<keyword evidence="2" id="KW-0238">DNA-binding</keyword>
<evidence type="ECO:0000256" key="1">
    <source>
        <dbReference type="ARBA" id="ARBA00022499"/>
    </source>
</evidence>
<proteinExistence type="inferred from homology"/>
<dbReference type="Pfam" id="PF00125">
    <property type="entry name" value="Histone"/>
    <property type="match status" value="1"/>
</dbReference>
<dbReference type="SMART" id="SM00414">
    <property type="entry name" value="H2A"/>
    <property type="match status" value="1"/>
</dbReference>
<dbReference type="PANTHER" id="PTHR23430">
    <property type="entry name" value="HISTONE H2A"/>
    <property type="match status" value="1"/>
</dbReference>
<keyword evidence="1" id="KW-1017">Isopeptide bond</keyword>
<keyword evidence="2" id="KW-0539">Nucleus</keyword>
<keyword evidence="2" id="KW-0158">Chromosome</keyword>
<organism evidence="4 5">
    <name type="scientific">Ceutorhynchus assimilis</name>
    <name type="common">cabbage seed weevil</name>
    <dbReference type="NCBI Taxonomy" id="467358"/>
    <lineage>
        <taxon>Eukaryota</taxon>
        <taxon>Metazoa</taxon>
        <taxon>Ecdysozoa</taxon>
        <taxon>Arthropoda</taxon>
        <taxon>Hexapoda</taxon>
        <taxon>Insecta</taxon>
        <taxon>Pterygota</taxon>
        <taxon>Neoptera</taxon>
        <taxon>Endopterygota</taxon>
        <taxon>Coleoptera</taxon>
        <taxon>Polyphaga</taxon>
        <taxon>Cucujiformia</taxon>
        <taxon>Curculionidae</taxon>
        <taxon>Ceutorhynchinae</taxon>
        <taxon>Ceutorhynchus</taxon>
    </lineage>
</organism>
<evidence type="ECO:0000259" key="3">
    <source>
        <dbReference type="Pfam" id="PF00125"/>
    </source>
</evidence>